<dbReference type="CDD" id="cd16145">
    <property type="entry name" value="ARS_like"/>
    <property type="match status" value="1"/>
</dbReference>
<evidence type="ECO:0000256" key="4">
    <source>
        <dbReference type="ARBA" id="ARBA00022837"/>
    </source>
</evidence>
<dbReference type="Gene3D" id="3.40.720.10">
    <property type="entry name" value="Alkaline Phosphatase, subunit A"/>
    <property type="match status" value="1"/>
</dbReference>
<keyword evidence="8" id="KW-0808">Transferase</keyword>
<dbReference type="Proteomes" id="UP000545761">
    <property type="component" value="Unassembled WGS sequence"/>
</dbReference>
<evidence type="ECO:0000313" key="9">
    <source>
        <dbReference type="Proteomes" id="UP000545761"/>
    </source>
</evidence>
<dbReference type="GO" id="GO:0004065">
    <property type="term" value="F:arylsulfatase activity"/>
    <property type="evidence" value="ECO:0007669"/>
    <property type="project" value="TreeGrafter"/>
</dbReference>
<evidence type="ECO:0000256" key="5">
    <source>
        <dbReference type="SAM" id="MobiDB-lite"/>
    </source>
</evidence>
<keyword evidence="3 8" id="KW-0378">Hydrolase</keyword>
<dbReference type="Pfam" id="PF00884">
    <property type="entry name" value="Sulfatase"/>
    <property type="match status" value="1"/>
</dbReference>
<protein>
    <submittedName>
        <fullName evidence="8">Sulfatase-like hydrolase/transferase</fullName>
    </submittedName>
</protein>
<evidence type="ECO:0000256" key="1">
    <source>
        <dbReference type="ARBA" id="ARBA00008779"/>
    </source>
</evidence>
<dbReference type="GO" id="GO:0046872">
    <property type="term" value="F:metal ion binding"/>
    <property type="evidence" value="ECO:0007669"/>
    <property type="project" value="UniProtKB-KW"/>
</dbReference>
<dbReference type="InterPro" id="IPR050738">
    <property type="entry name" value="Sulfatase"/>
</dbReference>
<dbReference type="InterPro" id="IPR006311">
    <property type="entry name" value="TAT_signal"/>
</dbReference>
<dbReference type="PANTHER" id="PTHR42693:SF53">
    <property type="entry name" value="ENDO-4-O-SULFATASE"/>
    <property type="match status" value="1"/>
</dbReference>
<dbReference type="RefSeq" id="WP_181659171.1">
    <property type="nucleotide sequence ID" value="NZ_JACEHE010000012.1"/>
</dbReference>
<evidence type="ECO:0000259" key="6">
    <source>
        <dbReference type="Pfam" id="PF00884"/>
    </source>
</evidence>
<dbReference type="InterPro" id="IPR000917">
    <property type="entry name" value="Sulfatase_N"/>
</dbReference>
<dbReference type="PANTHER" id="PTHR42693">
    <property type="entry name" value="ARYLSULFATASE FAMILY MEMBER"/>
    <property type="match status" value="1"/>
</dbReference>
<dbReference type="PROSITE" id="PS51257">
    <property type="entry name" value="PROKAR_LIPOPROTEIN"/>
    <property type="match status" value="1"/>
</dbReference>
<evidence type="ECO:0000256" key="2">
    <source>
        <dbReference type="ARBA" id="ARBA00022723"/>
    </source>
</evidence>
<dbReference type="GO" id="GO:0016740">
    <property type="term" value="F:transferase activity"/>
    <property type="evidence" value="ECO:0007669"/>
    <property type="project" value="UniProtKB-KW"/>
</dbReference>
<dbReference type="InterPro" id="IPR018905">
    <property type="entry name" value="A-galactase_NEW3"/>
</dbReference>
<dbReference type="PROSITE" id="PS00523">
    <property type="entry name" value="SULFATASE_1"/>
    <property type="match status" value="1"/>
</dbReference>
<comment type="caution">
    <text evidence="8">The sequence shown here is derived from an EMBL/GenBank/DDBJ whole genome shotgun (WGS) entry which is preliminary data.</text>
</comment>
<feature type="domain" description="Sulfatase N-terminal" evidence="6">
    <location>
        <begin position="56"/>
        <end position="366"/>
    </location>
</feature>
<comment type="similarity">
    <text evidence="1">Belongs to the sulfatase family.</text>
</comment>
<feature type="domain" description="Alpha-galactosidase NEW3" evidence="7">
    <location>
        <begin position="504"/>
        <end position="575"/>
    </location>
</feature>
<accession>A0A7W0DNB9</accession>
<evidence type="ECO:0000259" key="7">
    <source>
        <dbReference type="Pfam" id="PF10633"/>
    </source>
</evidence>
<dbReference type="Pfam" id="PF10633">
    <property type="entry name" value="NPCBM_assoc"/>
    <property type="match status" value="1"/>
</dbReference>
<name>A0A7W0DNB9_9ACTN</name>
<dbReference type="AlphaFoldDB" id="A0A7W0DNB9"/>
<dbReference type="InterPro" id="IPR017850">
    <property type="entry name" value="Alkaline_phosphatase_core_sf"/>
</dbReference>
<sequence>MTDRRTFLAGSAATLGLATLAGCSSDGKDSGTGAESDTVPGPASAKPAVARREDRPNLVVILADDLGYGEVGAYGQKIINTPRIDRLATEGLRFTSAYSPAPVCAPSRCSLLTGLHSGHATVRQNPFHAPQGSLTANDTTFAEVLRARGYRTAVIGKWGFGPEQVGQPSHPNSRGFEEFYGYISHRHAHSYYPSYLWHNGEEVPLDGKTYAPDLITARALDFIAGHADEPFLLYLAPTVPHAPSDVPEFGEYAHEPWPDADKGHAAQVAYFDTLVGQVADKLTALGIAHDTVVLVASDNGPHEEGGVDPDRFDANGPLRGYKRNLYEGGIRTPLIAWGPGRIAAGTTDRPTPLTDLLPTLADLAGAPAPTDIDGLSAAPLLSGDAKAAAARHDALYFYRNDPASTPRANAQDKGRIRRLAEAVRQDDWKLVRFAPGRDRTAPDAQWSAELYRLSTDLGEAQDLAASNPRKVAELVSVARSAWVDDYRRKPFGVRIVSFPEGRFTGEEFTLEAVLGNGSSRVWTDARLTLIAPDGWQVHALTQSRAPRLPAGASLATRWRLTPPAPAPADAWQLRAVGTARTTGKASLRYETTRTLGKPRTTGRV</sequence>
<dbReference type="PROSITE" id="PS51318">
    <property type="entry name" value="TAT"/>
    <property type="match status" value="1"/>
</dbReference>
<keyword evidence="2" id="KW-0479">Metal-binding</keyword>
<organism evidence="8 9">
    <name type="scientific">Streptomyces himalayensis subsp. himalayensis</name>
    <dbReference type="NCBI Taxonomy" id="2756131"/>
    <lineage>
        <taxon>Bacteria</taxon>
        <taxon>Bacillati</taxon>
        <taxon>Actinomycetota</taxon>
        <taxon>Actinomycetes</taxon>
        <taxon>Kitasatosporales</taxon>
        <taxon>Streptomycetaceae</taxon>
        <taxon>Streptomyces</taxon>
        <taxon>Streptomyces himalayensis</taxon>
    </lineage>
</organism>
<dbReference type="Gene3D" id="3.30.1120.10">
    <property type="match status" value="1"/>
</dbReference>
<dbReference type="SUPFAM" id="SSF53649">
    <property type="entry name" value="Alkaline phosphatase-like"/>
    <property type="match status" value="1"/>
</dbReference>
<dbReference type="EMBL" id="JACEHE010000012">
    <property type="protein sequence ID" value="MBA2948236.1"/>
    <property type="molecule type" value="Genomic_DNA"/>
</dbReference>
<dbReference type="InterPro" id="IPR024607">
    <property type="entry name" value="Sulfatase_CS"/>
</dbReference>
<evidence type="ECO:0000256" key="3">
    <source>
        <dbReference type="ARBA" id="ARBA00022801"/>
    </source>
</evidence>
<feature type="region of interest" description="Disordered" evidence="5">
    <location>
        <begin position="25"/>
        <end position="50"/>
    </location>
</feature>
<keyword evidence="4" id="KW-0106">Calcium</keyword>
<evidence type="ECO:0000313" key="8">
    <source>
        <dbReference type="EMBL" id="MBA2948236.1"/>
    </source>
</evidence>
<reference evidence="8 9" key="1">
    <citation type="submission" date="2020-07" db="EMBL/GenBank/DDBJ databases">
        <title>Streptomyces isolated from Indian soil.</title>
        <authorList>
            <person name="Mandal S."/>
            <person name="Maiti P.K."/>
        </authorList>
    </citation>
    <scope>NUCLEOTIDE SEQUENCE [LARGE SCALE GENOMIC DNA]</scope>
    <source>
        <strain evidence="8 9">PSKA28</strain>
    </source>
</reference>
<gene>
    <name evidence="8" type="ORF">H1D24_21055</name>
</gene>
<proteinExistence type="inferred from homology"/>